<evidence type="ECO:0000256" key="1">
    <source>
        <dbReference type="ARBA" id="ARBA00022679"/>
    </source>
</evidence>
<accession>A0A9P0DNH5</accession>
<proteinExistence type="inferred from homology"/>
<feature type="site" description="Crucial for catalytic activity" evidence="5">
    <location>
        <position position="56"/>
    </location>
</feature>
<protein>
    <recommendedName>
        <fullName evidence="4 5">Alpha-tubulin N-acetyltransferase</fullName>
        <shortName evidence="5">Alpha-TAT</shortName>
        <shortName evidence="5">TAT</shortName>
        <ecNumber evidence="4 5">2.3.1.108</ecNumber>
    </recommendedName>
    <alternativeName>
        <fullName evidence="5">Acetyltransferase mec-17 homolog</fullName>
    </alternativeName>
</protein>
<comment type="catalytic activity">
    <reaction evidence="3 5">
        <text>L-lysyl-[alpha-tubulin] + acetyl-CoA = N(6)-acetyl-L-lysyl-[alpha-tubulin] + CoA + H(+)</text>
        <dbReference type="Rhea" id="RHEA:15277"/>
        <dbReference type="Rhea" id="RHEA-COMP:11278"/>
        <dbReference type="Rhea" id="RHEA-COMP:11279"/>
        <dbReference type="ChEBI" id="CHEBI:15378"/>
        <dbReference type="ChEBI" id="CHEBI:29969"/>
        <dbReference type="ChEBI" id="CHEBI:57287"/>
        <dbReference type="ChEBI" id="CHEBI:57288"/>
        <dbReference type="ChEBI" id="CHEBI:61930"/>
        <dbReference type="EC" id="2.3.1.108"/>
    </reaction>
</comment>
<feature type="binding site" evidence="5">
    <location>
        <begin position="121"/>
        <end position="134"/>
    </location>
    <ligand>
        <name>acetyl-CoA</name>
        <dbReference type="ChEBI" id="CHEBI:57288"/>
    </ligand>
</feature>
<evidence type="ECO:0000256" key="5">
    <source>
        <dbReference type="HAMAP-Rule" id="MF_03130"/>
    </source>
</evidence>
<evidence type="ECO:0000256" key="6">
    <source>
        <dbReference type="SAM" id="MobiDB-lite"/>
    </source>
</evidence>
<dbReference type="GO" id="GO:0005874">
    <property type="term" value="C:microtubule"/>
    <property type="evidence" value="ECO:0007669"/>
    <property type="project" value="InterPro"/>
</dbReference>
<evidence type="ECO:0000256" key="4">
    <source>
        <dbReference type="ARBA" id="ARBA00066570"/>
    </source>
</evidence>
<dbReference type="FunFam" id="3.40.630.30:FF:000060">
    <property type="entry name" value="Alpha-tubulin N-acetyltransferase 1"/>
    <property type="match status" value="1"/>
</dbReference>
<feature type="compositionally biased region" description="Low complexity" evidence="6">
    <location>
        <begin position="774"/>
        <end position="787"/>
    </location>
</feature>
<dbReference type="PANTHER" id="PTHR12327">
    <property type="entry name" value="ALPHA-TUBULIN N-ACETYLTRANSFERASE 1"/>
    <property type="match status" value="1"/>
</dbReference>
<evidence type="ECO:0000256" key="2">
    <source>
        <dbReference type="ARBA" id="ARBA00023315"/>
    </source>
</evidence>
<comment type="similarity">
    <text evidence="5">Belongs to the acetyltransferase ATAT1 family.</text>
</comment>
<gene>
    <name evidence="8" type="ORF">CEUTPL_LOCUS10866</name>
</gene>
<keyword evidence="9" id="KW-1185">Reference proteome</keyword>
<feature type="binding site" evidence="5">
    <location>
        <begin position="157"/>
        <end position="166"/>
    </location>
    <ligand>
        <name>acetyl-CoA</name>
        <dbReference type="ChEBI" id="CHEBI:57288"/>
    </ligand>
</feature>
<dbReference type="PANTHER" id="PTHR12327:SF0">
    <property type="entry name" value="ALPHA-TUBULIN N-ACETYLTRANSFERASE 1"/>
    <property type="match status" value="1"/>
</dbReference>
<feature type="compositionally biased region" description="Polar residues" evidence="6">
    <location>
        <begin position="200"/>
        <end position="214"/>
    </location>
</feature>
<dbReference type="OrthoDB" id="447510at2759"/>
<dbReference type="HAMAP" id="MF_03130">
    <property type="entry name" value="mec17"/>
    <property type="match status" value="1"/>
</dbReference>
<dbReference type="InterPro" id="IPR038746">
    <property type="entry name" value="Atat"/>
</dbReference>
<feature type="region of interest" description="Disordered" evidence="6">
    <location>
        <begin position="774"/>
        <end position="833"/>
    </location>
</feature>
<evidence type="ECO:0000313" key="9">
    <source>
        <dbReference type="Proteomes" id="UP001152799"/>
    </source>
</evidence>
<dbReference type="Gene3D" id="3.40.630.30">
    <property type="match status" value="1"/>
</dbReference>
<keyword evidence="1 5" id="KW-0808">Transferase</keyword>
<comment type="function">
    <text evidence="5">Specifically acetylates 'Lys-40' in alpha-tubulin on the lumenal side of microtubules. Promotes microtubule destabilization and accelerates microtubule dynamics; this activity may be independent of acetylation activity. Acetylates alpha-tubulin with a slow enzymatic rate, due to a catalytic site that is not optimized for acetyl transfer. Enters the microtubule through each end and diffuses quickly throughout the lumen of microtubules. Acetylates only long/old microtubules because of its slow acetylation rate since it does not have time to act on dynamically unstable microtubules before the enzyme is released.</text>
</comment>
<dbReference type="InterPro" id="IPR007965">
    <property type="entry name" value="GNAT_ATAT"/>
</dbReference>
<reference evidence="8" key="1">
    <citation type="submission" date="2022-01" db="EMBL/GenBank/DDBJ databases">
        <authorList>
            <person name="King R."/>
        </authorList>
    </citation>
    <scope>NUCLEOTIDE SEQUENCE</scope>
</reference>
<feature type="domain" description="N-acetyltransferase" evidence="7">
    <location>
        <begin position="1"/>
        <end position="187"/>
    </location>
</feature>
<dbReference type="GO" id="GO:0019799">
    <property type="term" value="F:tubulin N-acetyltransferase activity"/>
    <property type="evidence" value="ECO:0007669"/>
    <property type="project" value="UniProtKB-UniRule"/>
</dbReference>
<name>A0A9P0DNH5_9CUCU</name>
<dbReference type="GO" id="GO:0070507">
    <property type="term" value="P:regulation of microtubule cytoskeleton organization"/>
    <property type="evidence" value="ECO:0007669"/>
    <property type="project" value="UniProtKB-UniRule"/>
</dbReference>
<dbReference type="Pfam" id="PF05301">
    <property type="entry name" value="Acetyltransf_16"/>
    <property type="match status" value="1"/>
</dbReference>
<evidence type="ECO:0000256" key="3">
    <source>
        <dbReference type="ARBA" id="ARBA00051998"/>
    </source>
</evidence>
<organism evidence="8 9">
    <name type="scientific">Ceutorhynchus assimilis</name>
    <name type="common">cabbage seed weevil</name>
    <dbReference type="NCBI Taxonomy" id="467358"/>
    <lineage>
        <taxon>Eukaryota</taxon>
        <taxon>Metazoa</taxon>
        <taxon>Ecdysozoa</taxon>
        <taxon>Arthropoda</taxon>
        <taxon>Hexapoda</taxon>
        <taxon>Insecta</taxon>
        <taxon>Pterygota</taxon>
        <taxon>Neoptera</taxon>
        <taxon>Endopterygota</taxon>
        <taxon>Coleoptera</taxon>
        <taxon>Polyphaga</taxon>
        <taxon>Cucujiformia</taxon>
        <taxon>Curculionidae</taxon>
        <taxon>Ceutorhynchinae</taxon>
        <taxon>Ceutorhynchus</taxon>
    </lineage>
</organism>
<dbReference type="EMBL" id="OU892282">
    <property type="protein sequence ID" value="CAH1132346.1"/>
    <property type="molecule type" value="Genomic_DNA"/>
</dbReference>
<dbReference type="EC" id="2.3.1.108" evidence="4 5"/>
<dbReference type="Proteomes" id="UP001152799">
    <property type="component" value="Chromosome 6"/>
</dbReference>
<feature type="region of interest" description="Disordered" evidence="6">
    <location>
        <begin position="192"/>
        <end position="214"/>
    </location>
</feature>
<sequence>MEFRFNLNELFQEPCVEIGNTLIPPGFAGDKRALWDTQSKVTQIVNAIGEASAHAQGLTKPITTADRLRNSEHRLYLLIDQAANNGKGAVTGMLKTGEKGLYVFDREGQHYQVSPPCVLDFYIHESRQRTGFGRRLFEHMLEREQLEPNKMAIDRPSDKFLGFLNKHYGLNTPVKQMNNYVVFDGFFPKHAGTPNKIPTDKSNTPTKRQSANGLQQSFNSSPYGRYAAAHPACSMGQIIHNDSPVINRNQEPTGVKSEPVVVTQGGIDQYNNVYGNQLAWQTTQSVPNMPFVQNQYPYNQQNAIPQNPNYYYMAQGDATNQTYNYFPQNEQISTPQVAQQLQRTREPLIPQSFDGTPRKMPHAAQSMPAQGDRRQIPAPFVLQNSISAPNNYQQAFVNNVVQQQIQSESNNQMMQNQNQPTPGVTQQSYNDGTNQMNPMSNQNHQANLGVSQMINQNQSNPQMNPMTNPNQANLVGGSQMVNQNQLNPQMNQMTNQNQSNSQVNPMTNQNQANLVGGSQMVPTMINQNPSNSQFPQMNPMTNQHQTNLVGGSQMVSTNQNQSNPGVSQINSMANHNQANLVGGTQMVTTMINPNQSNPQMNPMTNQNQANLVGSSQMVPTMTNQNQSNPGVSHMNPMITQNQANLVGGSQMVPIMINPNQSNPRMNPMTNQNQANLVGGSQMVPIMPNQNQPISRDQNSAVINPNQINPALNQNPSQMNQVTTQADNQNNMTPSMVDQNQNGQQVMPNTVQAQQQPINNQVGTYPQMFNQFDNSINNQKSQQPSQSNAAPQPVREDVRVPYYQNEVDISKGYPPQQLQTPVASSARPPIIVRD</sequence>
<dbReference type="GO" id="GO:0048666">
    <property type="term" value="P:neuron development"/>
    <property type="evidence" value="ECO:0007669"/>
    <property type="project" value="UniProtKB-UniRule"/>
</dbReference>
<keyword evidence="2 5" id="KW-0012">Acyltransferase</keyword>
<evidence type="ECO:0000313" key="8">
    <source>
        <dbReference type="EMBL" id="CAH1132346.1"/>
    </source>
</evidence>
<dbReference type="AlphaFoldDB" id="A0A9P0DNH5"/>
<dbReference type="PROSITE" id="PS51730">
    <property type="entry name" value="GNAT_ATAT"/>
    <property type="match status" value="1"/>
</dbReference>
<evidence type="ECO:0000259" key="7">
    <source>
        <dbReference type="PROSITE" id="PS51730"/>
    </source>
</evidence>